<dbReference type="EMBL" id="CAJNOB010000034">
    <property type="protein sequence ID" value="CAF0700892.1"/>
    <property type="molecule type" value="Genomic_DNA"/>
</dbReference>
<feature type="region of interest" description="Disordered" evidence="1">
    <location>
        <begin position="610"/>
        <end position="636"/>
    </location>
</feature>
<reference evidence="3" key="1">
    <citation type="submission" date="2021-02" db="EMBL/GenBank/DDBJ databases">
        <authorList>
            <person name="Cremers G."/>
            <person name="Picone N."/>
        </authorList>
    </citation>
    <scope>NUCLEOTIDE SEQUENCE</scope>
    <source>
        <strain evidence="3">PQ17</strain>
    </source>
</reference>
<accession>A0A8J2FWS5</accession>
<keyword evidence="4" id="KW-1185">Reference proteome</keyword>
<organism evidence="3 4">
    <name type="scientific">Candidatus Methylacidithermus pantelleriae</name>
    <dbReference type="NCBI Taxonomy" id="2744239"/>
    <lineage>
        <taxon>Bacteria</taxon>
        <taxon>Pseudomonadati</taxon>
        <taxon>Verrucomicrobiota</taxon>
        <taxon>Methylacidiphilae</taxon>
        <taxon>Methylacidiphilales</taxon>
        <taxon>Methylacidiphilaceae</taxon>
        <taxon>Candidatus Methylacidithermus</taxon>
    </lineage>
</organism>
<dbReference type="AlphaFoldDB" id="A0A8J2FWS5"/>
<name>A0A8J2FWS5_9BACT</name>
<protein>
    <recommendedName>
        <fullName evidence="5">ResB-like domain-containing protein</fullName>
    </recommendedName>
</protein>
<comment type="caution">
    <text evidence="3">The sequence shown here is derived from an EMBL/GenBank/DDBJ whole genome shotgun (WGS) entry which is preliminary data.</text>
</comment>
<dbReference type="RefSeq" id="WP_174582197.1">
    <property type="nucleotide sequence ID" value="NZ_CAJNOB010000034.1"/>
</dbReference>
<feature type="transmembrane region" description="Helical" evidence="2">
    <location>
        <begin position="103"/>
        <end position="122"/>
    </location>
</feature>
<proteinExistence type="predicted"/>
<feature type="transmembrane region" description="Helical" evidence="2">
    <location>
        <begin position="77"/>
        <end position="96"/>
    </location>
</feature>
<feature type="transmembrane region" description="Helical" evidence="2">
    <location>
        <begin position="31"/>
        <end position="57"/>
    </location>
</feature>
<keyword evidence="2" id="KW-0472">Membrane</keyword>
<evidence type="ECO:0000256" key="2">
    <source>
        <dbReference type="SAM" id="Phobius"/>
    </source>
</evidence>
<keyword evidence="2" id="KW-1133">Transmembrane helix</keyword>
<evidence type="ECO:0000256" key="1">
    <source>
        <dbReference type="SAM" id="MobiDB-lite"/>
    </source>
</evidence>
<keyword evidence="2" id="KW-0812">Transmembrane</keyword>
<evidence type="ECO:0008006" key="5">
    <source>
        <dbReference type="Google" id="ProtNLM"/>
    </source>
</evidence>
<gene>
    <name evidence="3" type="ORF">MPNT_40068</name>
</gene>
<evidence type="ECO:0000313" key="3">
    <source>
        <dbReference type="EMBL" id="CAF0700892.1"/>
    </source>
</evidence>
<evidence type="ECO:0000313" key="4">
    <source>
        <dbReference type="Proteomes" id="UP000663859"/>
    </source>
</evidence>
<dbReference type="Proteomes" id="UP000663859">
    <property type="component" value="Unassembled WGS sequence"/>
</dbReference>
<sequence>MKVLWVERLTDEATWWRHVQQRRARSGIWKVIHALASLRLALALLVVLAVACAVATLVEDRMDGAVARALIYRSPWFRGWLILLCVNLFCVTLTRWPWRARHIGFVLTHYGIILLLAGAWIGSEMGFEGFVTLRKNGAGVDRVWLKERVLRIAAPSGTLYETAFPVDVWRPSHARPKVVPLPEGREKLTLDDYLEAAILQPRLLPSNDPKGAPGMELRLQSQMAGQLSLLLYQGDPKFQSQSLGGIAEIVWGNPEEEVGKKVLHESWMVFASEAPVTYPHDRFYSGCRVRLKIEANGDNPEVEVESATGVRSSWPVSLLREKPQLFPAGRVLVELLGYWPRFAMEKGRPQNLAGGPLHPAALVRLSWLQQGQERPLRPTLYLWPTTNASVQYEVIRSSGERCRGEIQPGATCPLGWADWSLTLVRLYPHAVVEESVERAPAPTRLGQTFEAIHARVFAKTGPATWEGWLLPGQPVQVASSPGHNYTIQWQFRHRELPFRVRLLDFEVPREEGGEIPSDFVSTLQFEDPQGHQVVGKAKMNHPATFPGGWWRSVLGRNYKFSQSGWNPQDLNESVLQVLFDPGWPLKWLGSLGICLGIALMFYWKPRGRREGHNTADPKGNQLPVGVAKASNCGGKT</sequence>